<proteinExistence type="predicted"/>
<name>A0A4C1VZI5_EUMVA</name>
<evidence type="ECO:0000313" key="2">
    <source>
        <dbReference type="Proteomes" id="UP000299102"/>
    </source>
</evidence>
<organism evidence="1 2">
    <name type="scientific">Eumeta variegata</name>
    <name type="common">Bagworm moth</name>
    <name type="synonym">Eumeta japonica</name>
    <dbReference type="NCBI Taxonomy" id="151549"/>
    <lineage>
        <taxon>Eukaryota</taxon>
        <taxon>Metazoa</taxon>
        <taxon>Ecdysozoa</taxon>
        <taxon>Arthropoda</taxon>
        <taxon>Hexapoda</taxon>
        <taxon>Insecta</taxon>
        <taxon>Pterygota</taxon>
        <taxon>Neoptera</taxon>
        <taxon>Endopterygota</taxon>
        <taxon>Lepidoptera</taxon>
        <taxon>Glossata</taxon>
        <taxon>Ditrysia</taxon>
        <taxon>Tineoidea</taxon>
        <taxon>Psychidae</taxon>
        <taxon>Oiketicinae</taxon>
        <taxon>Eumeta</taxon>
    </lineage>
</organism>
<accession>A0A4C1VZI5</accession>
<keyword evidence="2" id="KW-1185">Reference proteome</keyword>
<dbReference type="EMBL" id="BGZK01000445">
    <property type="protein sequence ID" value="GBP44010.1"/>
    <property type="molecule type" value="Genomic_DNA"/>
</dbReference>
<dbReference type="AlphaFoldDB" id="A0A4C1VZI5"/>
<gene>
    <name evidence="1" type="ORF">EVAR_27179_1</name>
</gene>
<sequence length="121" mass="13549">MIMTTIILKPHSRCPTPPTATCGRGRAAGTSSLLICQHGIASLAQLVLRNVVASCQGDRNCFDVLHGHEIDRGMRALFSFKPSNATIRRVPYIVKFKYVKQSRDGWNITFFKVLHSFYRGP</sequence>
<reference evidence="1 2" key="1">
    <citation type="journal article" date="2019" name="Commun. Biol.">
        <title>The bagworm genome reveals a unique fibroin gene that provides high tensile strength.</title>
        <authorList>
            <person name="Kono N."/>
            <person name="Nakamura H."/>
            <person name="Ohtoshi R."/>
            <person name="Tomita M."/>
            <person name="Numata K."/>
            <person name="Arakawa K."/>
        </authorList>
    </citation>
    <scope>NUCLEOTIDE SEQUENCE [LARGE SCALE GENOMIC DNA]</scope>
</reference>
<evidence type="ECO:0000313" key="1">
    <source>
        <dbReference type="EMBL" id="GBP44010.1"/>
    </source>
</evidence>
<comment type="caution">
    <text evidence="1">The sequence shown here is derived from an EMBL/GenBank/DDBJ whole genome shotgun (WGS) entry which is preliminary data.</text>
</comment>
<protein>
    <submittedName>
        <fullName evidence="1">Uncharacterized protein</fullName>
    </submittedName>
</protein>
<dbReference type="Proteomes" id="UP000299102">
    <property type="component" value="Unassembled WGS sequence"/>
</dbReference>